<protein>
    <submittedName>
        <fullName evidence="2">Uncharacterized protein</fullName>
    </submittedName>
</protein>
<keyword evidence="3" id="KW-1185">Reference proteome</keyword>
<evidence type="ECO:0000313" key="2">
    <source>
        <dbReference type="EMBL" id="RPB29042.1"/>
    </source>
</evidence>
<proteinExistence type="predicted"/>
<dbReference type="OrthoDB" id="5437893at2759"/>
<accession>A0A3N4M8J7</accession>
<feature type="region of interest" description="Disordered" evidence="1">
    <location>
        <begin position="554"/>
        <end position="592"/>
    </location>
</feature>
<evidence type="ECO:0000256" key="1">
    <source>
        <dbReference type="SAM" id="MobiDB-lite"/>
    </source>
</evidence>
<dbReference type="Proteomes" id="UP000267821">
    <property type="component" value="Unassembled WGS sequence"/>
</dbReference>
<gene>
    <name evidence="2" type="ORF">L211DRAFT_845071</name>
</gene>
<sequence length="592" mass="65994">MAARAGTSKPIRLAPKAIFGESQERDAVRLLMFVYIAIFDDEPTARDVPTWPAHEIRQRFQLLAKDLNDAATDAEATISSIKSWSFNSQLPLTKLCEWLEALGKPRFGGNVVQAYYKWDEMRLAAGAFLDSELESTCASVGQALTSLAMLSSQAEEMIASLRLRNFQATANMLRRCESVGQDIARKEPPRMAQAGEVKGSSAVVFEDWELVAILTLPSIRAGGITAELTTFRSLYYKASCFLQRPLIHDRQFVIAVREANHLDHDKLGQMVDTLTTQFQQSIKSLQCLLKFPWSFHTSLQWQFDTLAKHDIQLHTILHRAECLFLEWQAAMRTITNPLLNKAARGLGREIIALRLALSAVNTRHQGIRRKVEGLWAIRGEFIKGKIDRDGVVKGMNRVLSVGELQCTVKIHTHTLLPTDPGRYQGYPSTGFSCLMSEACLNNLTSPPDTPKELGCPNLMTPAEALAALLAEHTGQPQGWKPELVTEDPAELQRRYEANADAFHYLFPGTEKPEFVQNGSNHLEYSVVTKQVRWEDIDAEDNQDVESVVELYDESHDASDDAYEAGDVYEFSEGPDDGSKAGSKVGSEAATYI</sequence>
<name>A0A3N4M8J7_9PEZI</name>
<dbReference type="EMBL" id="ML121528">
    <property type="protein sequence ID" value="RPB29042.1"/>
    <property type="molecule type" value="Genomic_DNA"/>
</dbReference>
<organism evidence="2 3">
    <name type="scientific">Terfezia boudieri ATCC MYA-4762</name>
    <dbReference type="NCBI Taxonomy" id="1051890"/>
    <lineage>
        <taxon>Eukaryota</taxon>
        <taxon>Fungi</taxon>
        <taxon>Dikarya</taxon>
        <taxon>Ascomycota</taxon>
        <taxon>Pezizomycotina</taxon>
        <taxon>Pezizomycetes</taxon>
        <taxon>Pezizales</taxon>
        <taxon>Pezizaceae</taxon>
        <taxon>Terfezia</taxon>
    </lineage>
</organism>
<evidence type="ECO:0000313" key="3">
    <source>
        <dbReference type="Proteomes" id="UP000267821"/>
    </source>
</evidence>
<dbReference type="InParanoid" id="A0A3N4M8J7"/>
<reference evidence="2 3" key="1">
    <citation type="journal article" date="2018" name="Nat. Ecol. Evol.">
        <title>Pezizomycetes genomes reveal the molecular basis of ectomycorrhizal truffle lifestyle.</title>
        <authorList>
            <person name="Murat C."/>
            <person name="Payen T."/>
            <person name="Noel B."/>
            <person name="Kuo A."/>
            <person name="Morin E."/>
            <person name="Chen J."/>
            <person name="Kohler A."/>
            <person name="Krizsan K."/>
            <person name="Balestrini R."/>
            <person name="Da Silva C."/>
            <person name="Montanini B."/>
            <person name="Hainaut M."/>
            <person name="Levati E."/>
            <person name="Barry K.W."/>
            <person name="Belfiori B."/>
            <person name="Cichocki N."/>
            <person name="Clum A."/>
            <person name="Dockter R.B."/>
            <person name="Fauchery L."/>
            <person name="Guy J."/>
            <person name="Iotti M."/>
            <person name="Le Tacon F."/>
            <person name="Lindquist E.A."/>
            <person name="Lipzen A."/>
            <person name="Malagnac F."/>
            <person name="Mello A."/>
            <person name="Molinier V."/>
            <person name="Miyauchi S."/>
            <person name="Poulain J."/>
            <person name="Riccioni C."/>
            <person name="Rubini A."/>
            <person name="Sitrit Y."/>
            <person name="Splivallo R."/>
            <person name="Traeger S."/>
            <person name="Wang M."/>
            <person name="Zifcakova L."/>
            <person name="Wipf D."/>
            <person name="Zambonelli A."/>
            <person name="Paolocci F."/>
            <person name="Nowrousian M."/>
            <person name="Ottonello S."/>
            <person name="Baldrian P."/>
            <person name="Spatafora J.W."/>
            <person name="Henrissat B."/>
            <person name="Nagy L.G."/>
            <person name="Aury J.M."/>
            <person name="Wincker P."/>
            <person name="Grigoriev I.V."/>
            <person name="Bonfante P."/>
            <person name="Martin F.M."/>
        </authorList>
    </citation>
    <scope>NUCLEOTIDE SEQUENCE [LARGE SCALE GENOMIC DNA]</scope>
    <source>
        <strain evidence="2 3">ATCC MYA-4762</strain>
    </source>
</reference>
<dbReference type="AlphaFoldDB" id="A0A3N4M8J7"/>